<dbReference type="InterPro" id="IPR018247">
    <property type="entry name" value="EF_Hand_1_Ca_BS"/>
</dbReference>
<dbReference type="AlphaFoldDB" id="A0A7N2MEN1"/>
<evidence type="ECO:0000256" key="1">
    <source>
        <dbReference type="ARBA" id="ARBA00022723"/>
    </source>
</evidence>
<feature type="domain" description="EF-hand" evidence="4">
    <location>
        <begin position="170"/>
        <end position="204"/>
    </location>
</feature>
<dbReference type="PANTHER" id="PTHR10891">
    <property type="entry name" value="EF-HAND CALCIUM-BINDING DOMAIN CONTAINING PROTEIN"/>
    <property type="match status" value="1"/>
</dbReference>
<dbReference type="InterPro" id="IPR039647">
    <property type="entry name" value="EF_hand_pair_protein_CML-like"/>
</dbReference>
<dbReference type="InterPro" id="IPR002048">
    <property type="entry name" value="EF_hand_dom"/>
</dbReference>
<feature type="domain" description="EF-hand" evidence="4">
    <location>
        <begin position="94"/>
        <end position="129"/>
    </location>
</feature>
<dbReference type="GeneID" id="115958075"/>
<keyword evidence="2" id="KW-0677">Repeat</keyword>
<dbReference type="InterPro" id="IPR011992">
    <property type="entry name" value="EF-hand-dom_pair"/>
</dbReference>
<feature type="domain" description="EF-hand" evidence="4">
    <location>
        <begin position="133"/>
        <end position="168"/>
    </location>
</feature>
<reference evidence="5 6" key="1">
    <citation type="journal article" date="2016" name="G3 (Bethesda)">
        <title>First Draft Assembly and Annotation of the Genome of a California Endemic Oak Quercus lobata Nee (Fagaceae).</title>
        <authorList>
            <person name="Sork V.L."/>
            <person name="Fitz-Gibbon S.T."/>
            <person name="Puiu D."/>
            <person name="Crepeau M."/>
            <person name="Gugger P.F."/>
            <person name="Sherman R."/>
            <person name="Stevens K."/>
            <person name="Langley C.H."/>
            <person name="Pellegrini M."/>
            <person name="Salzberg S.L."/>
        </authorList>
    </citation>
    <scope>NUCLEOTIDE SEQUENCE [LARGE SCALE GENOMIC DNA]</scope>
    <source>
        <strain evidence="5 6">cv. SW786</strain>
    </source>
</reference>
<dbReference type="Pfam" id="PF13499">
    <property type="entry name" value="EF-hand_7"/>
    <property type="match status" value="2"/>
</dbReference>
<proteinExistence type="predicted"/>
<sequence length="204" mass="23216">MLSSFGTCLTPLHRRARSFFQQLSDIHKMSGCKKRKKPNRFASKFDYSPSSFASMEVSNQFKQVFKIIDTNGDGKISTFELSEVLLCLGYEKSAAFKEAEGIVRDMDCNGDGLIDLDEFMDVIDTSRKPMVEEEEDYLMDAFLIFDIDKNGLISPKELQQVLVNLGYDKCSLEECMRMIKGVDKDGDGFVDFEDFQSMMKGNAY</sequence>
<dbReference type="Gramene" id="QL08p052108:mrna">
    <property type="protein sequence ID" value="QL08p052108:mrna:CDS:2"/>
    <property type="gene ID" value="QL08p052108"/>
</dbReference>
<dbReference type="EnsemblPlants" id="QL08p052108:mrna">
    <property type="protein sequence ID" value="QL08p052108:mrna:CDS:2"/>
    <property type="gene ID" value="QL08p052108"/>
</dbReference>
<dbReference type="Gene3D" id="1.10.238.10">
    <property type="entry name" value="EF-hand"/>
    <property type="match status" value="2"/>
</dbReference>
<keyword evidence="1" id="KW-0479">Metal-binding</keyword>
<evidence type="ECO:0000313" key="5">
    <source>
        <dbReference type="EnsemblPlants" id="QL08p052108:mrna:CDS:2"/>
    </source>
</evidence>
<dbReference type="KEGG" id="qlo:115958075"/>
<evidence type="ECO:0000259" key="4">
    <source>
        <dbReference type="PROSITE" id="PS50222"/>
    </source>
</evidence>
<organism evidence="5 6">
    <name type="scientific">Quercus lobata</name>
    <name type="common">Valley oak</name>
    <dbReference type="NCBI Taxonomy" id="97700"/>
    <lineage>
        <taxon>Eukaryota</taxon>
        <taxon>Viridiplantae</taxon>
        <taxon>Streptophyta</taxon>
        <taxon>Embryophyta</taxon>
        <taxon>Tracheophyta</taxon>
        <taxon>Spermatophyta</taxon>
        <taxon>Magnoliopsida</taxon>
        <taxon>eudicotyledons</taxon>
        <taxon>Gunneridae</taxon>
        <taxon>Pentapetalae</taxon>
        <taxon>rosids</taxon>
        <taxon>fabids</taxon>
        <taxon>Fagales</taxon>
        <taxon>Fagaceae</taxon>
        <taxon>Quercus</taxon>
    </lineage>
</organism>
<name>A0A7N2MEN1_QUELO</name>
<dbReference type="GO" id="GO:0005509">
    <property type="term" value="F:calcium ion binding"/>
    <property type="evidence" value="ECO:0007669"/>
    <property type="project" value="InterPro"/>
</dbReference>
<evidence type="ECO:0000313" key="6">
    <source>
        <dbReference type="Proteomes" id="UP000594261"/>
    </source>
</evidence>
<dbReference type="PROSITE" id="PS00018">
    <property type="entry name" value="EF_HAND_1"/>
    <property type="match status" value="4"/>
</dbReference>
<reference evidence="5" key="2">
    <citation type="submission" date="2021-01" db="UniProtKB">
        <authorList>
            <consortium name="EnsemblPlants"/>
        </authorList>
    </citation>
    <scope>IDENTIFICATION</scope>
</reference>
<dbReference type="SMART" id="SM00054">
    <property type="entry name" value="EFh"/>
    <property type="match status" value="4"/>
</dbReference>
<protein>
    <recommendedName>
        <fullName evidence="4">EF-hand domain-containing protein</fullName>
    </recommendedName>
</protein>
<dbReference type="FunFam" id="1.10.238.10:FF:000001">
    <property type="entry name" value="Calmodulin 1"/>
    <property type="match status" value="1"/>
</dbReference>
<evidence type="ECO:0000256" key="2">
    <source>
        <dbReference type="ARBA" id="ARBA00022737"/>
    </source>
</evidence>
<evidence type="ECO:0000256" key="3">
    <source>
        <dbReference type="ARBA" id="ARBA00022837"/>
    </source>
</evidence>
<keyword evidence="3" id="KW-0106">Calcium</keyword>
<dbReference type="PROSITE" id="PS50222">
    <property type="entry name" value="EF_HAND_2"/>
    <property type="match status" value="4"/>
</dbReference>
<dbReference type="RefSeq" id="XP_030932298.1">
    <property type="nucleotide sequence ID" value="XM_031076438.1"/>
</dbReference>
<dbReference type="SUPFAM" id="SSF47473">
    <property type="entry name" value="EF-hand"/>
    <property type="match status" value="1"/>
</dbReference>
<keyword evidence="6" id="KW-1185">Reference proteome</keyword>
<dbReference type="Proteomes" id="UP000594261">
    <property type="component" value="Chromosome 8"/>
</dbReference>
<gene>
    <name evidence="5" type="primary">LOC115958075</name>
</gene>
<accession>A0A7N2MEN1</accession>
<dbReference type="CDD" id="cd00051">
    <property type="entry name" value="EFh"/>
    <property type="match status" value="2"/>
</dbReference>
<dbReference type="InParanoid" id="A0A7N2MEN1"/>
<dbReference type="EMBL" id="LRBV02000008">
    <property type="status" value="NOT_ANNOTATED_CDS"/>
    <property type="molecule type" value="Genomic_DNA"/>
</dbReference>
<dbReference type="OrthoDB" id="26525at2759"/>
<dbReference type="OMA" id="VREMDCN"/>
<feature type="domain" description="EF-hand" evidence="4">
    <location>
        <begin position="56"/>
        <end position="91"/>
    </location>
</feature>